<gene>
    <name evidence="2" type="primary">jg16159</name>
    <name evidence="2" type="ORF">PAEG_LOCUS12843</name>
</gene>
<name>A0A8S4RFY3_9NEOP</name>
<feature type="compositionally biased region" description="Basic and acidic residues" evidence="1">
    <location>
        <begin position="433"/>
        <end position="467"/>
    </location>
</feature>
<organism evidence="2 3">
    <name type="scientific">Pararge aegeria aegeria</name>
    <dbReference type="NCBI Taxonomy" id="348720"/>
    <lineage>
        <taxon>Eukaryota</taxon>
        <taxon>Metazoa</taxon>
        <taxon>Ecdysozoa</taxon>
        <taxon>Arthropoda</taxon>
        <taxon>Hexapoda</taxon>
        <taxon>Insecta</taxon>
        <taxon>Pterygota</taxon>
        <taxon>Neoptera</taxon>
        <taxon>Endopterygota</taxon>
        <taxon>Lepidoptera</taxon>
        <taxon>Glossata</taxon>
        <taxon>Ditrysia</taxon>
        <taxon>Papilionoidea</taxon>
        <taxon>Nymphalidae</taxon>
        <taxon>Satyrinae</taxon>
        <taxon>Satyrini</taxon>
        <taxon>Parargina</taxon>
        <taxon>Pararge</taxon>
    </lineage>
</organism>
<dbReference type="EMBL" id="CAKXAJ010025113">
    <property type="protein sequence ID" value="CAH2235169.1"/>
    <property type="molecule type" value="Genomic_DNA"/>
</dbReference>
<proteinExistence type="predicted"/>
<reference evidence="2" key="1">
    <citation type="submission" date="2022-03" db="EMBL/GenBank/DDBJ databases">
        <authorList>
            <person name="Lindestad O."/>
        </authorList>
    </citation>
    <scope>NUCLEOTIDE SEQUENCE</scope>
</reference>
<feature type="region of interest" description="Disordered" evidence="1">
    <location>
        <begin position="415"/>
        <end position="467"/>
    </location>
</feature>
<protein>
    <submittedName>
        <fullName evidence="2">Jg16159 protein</fullName>
    </submittedName>
</protein>
<evidence type="ECO:0000313" key="2">
    <source>
        <dbReference type="EMBL" id="CAH2235169.1"/>
    </source>
</evidence>
<feature type="compositionally biased region" description="Basic and acidic residues" evidence="1">
    <location>
        <begin position="611"/>
        <end position="623"/>
    </location>
</feature>
<comment type="caution">
    <text evidence="2">The sequence shown here is derived from an EMBL/GenBank/DDBJ whole genome shotgun (WGS) entry which is preliminary data.</text>
</comment>
<evidence type="ECO:0000256" key="1">
    <source>
        <dbReference type="SAM" id="MobiDB-lite"/>
    </source>
</evidence>
<dbReference type="OrthoDB" id="6819249at2759"/>
<dbReference type="AlphaFoldDB" id="A0A8S4RFY3"/>
<dbReference type="Proteomes" id="UP000838756">
    <property type="component" value="Unassembled WGS sequence"/>
</dbReference>
<keyword evidence="3" id="KW-1185">Reference proteome</keyword>
<sequence length="646" mass="74098">MFFDNLYKNRHIMQEFEDTEIESVVFLIIKKKLTKMNIIYEDGKKLIHSDEADRLYLLVDGSNEVYVDNFLLEQHQIDGLRFIFRLFNKKCPGIVVNFPPACGKSATVALFLNTVTNILKNPVLIICKDANEMLYWKEILLKWSSYVDDEIAVESLNPFIKGKKVFLKTHENMTSYLRRHWSIVIIKENMDMFKLKFEADFKIFITSTDIKKDLGLLSKVYTWLYPKPKVNILDFLAKDNRPKETFRKSVQLNFLLEDVAIRRYINLEPFQTTKTTDNVTENVSEVEISDRKRHLKNKDATGTKTKRSKNVLSDNIILNRIIDQSDVSLSDIKKNNDFDDSNANDPTIIIIDDSDVDDNNANRSNDKTLCKLDVESFIRNQKPVNIHPLDKLSFLYDREISKIKSKFTESNLKIQDSEDKNSKNSDLGTKQLLQKEKIESGDSDKSSVKDESLNFAKDSEKEETTESLRFEISPVVNQTEIKNLNETPNSERTKSTEAMNFKKKSKVTLIDVDEINTSPLMEESTESLSFSSDPIVNIDEMKGLCNKNMLKKQLIQSSGVDDDECRAVKVELQGEIVNQCASDLKDNELSITKVEQDGDSSEGKNVNDGSNKTKSDNSGKDLDNKISLMEERALKKFKGSILDSLF</sequence>
<accession>A0A8S4RFY3</accession>
<feature type="region of interest" description="Disordered" evidence="1">
    <location>
        <begin position="594"/>
        <end position="623"/>
    </location>
</feature>
<evidence type="ECO:0000313" key="3">
    <source>
        <dbReference type="Proteomes" id="UP000838756"/>
    </source>
</evidence>